<name>A0A3A3G8G6_PANTH</name>
<keyword evidence="1" id="KW-0812">Transmembrane</keyword>
<dbReference type="EMBL" id="QYZD01000065">
    <property type="protein sequence ID" value="RJG15809.1"/>
    <property type="molecule type" value="Genomic_DNA"/>
</dbReference>
<evidence type="ECO:0000256" key="1">
    <source>
        <dbReference type="SAM" id="Phobius"/>
    </source>
</evidence>
<reference evidence="2 3" key="1">
    <citation type="submission" date="2018-09" db="EMBL/GenBank/DDBJ databases">
        <title>Paenibacillus SK2017-BO5.</title>
        <authorList>
            <person name="Piskunova J.V."/>
            <person name="Dubiley S.A."/>
            <person name="Severinov K.V."/>
        </authorList>
    </citation>
    <scope>NUCLEOTIDE SEQUENCE [LARGE SCALE GENOMIC DNA]</scope>
    <source>
        <strain evidence="2 3">BO5</strain>
    </source>
</reference>
<feature type="transmembrane region" description="Helical" evidence="1">
    <location>
        <begin position="37"/>
        <end position="53"/>
    </location>
</feature>
<accession>A0A3A3G8G6</accession>
<evidence type="ECO:0000313" key="3">
    <source>
        <dbReference type="Proteomes" id="UP000266177"/>
    </source>
</evidence>
<gene>
    <name evidence="2" type="ORF">DQX05_29280</name>
</gene>
<dbReference type="AlphaFoldDB" id="A0A3A3G8G6"/>
<protein>
    <submittedName>
        <fullName evidence="2">Uncharacterized protein</fullName>
    </submittedName>
</protein>
<dbReference type="OrthoDB" id="2657769at2"/>
<organism evidence="2 3">
    <name type="scientific">Paenibacillus thiaminolyticus</name>
    <name type="common">Bacillus thiaminolyticus</name>
    <dbReference type="NCBI Taxonomy" id="49283"/>
    <lineage>
        <taxon>Bacteria</taxon>
        <taxon>Bacillati</taxon>
        <taxon>Bacillota</taxon>
        <taxon>Bacilli</taxon>
        <taxon>Bacillales</taxon>
        <taxon>Paenibacillaceae</taxon>
        <taxon>Paenibacillus</taxon>
    </lineage>
</organism>
<proteinExistence type="predicted"/>
<sequence>MGRNHMSAKAGSRHPLRRIIYLFRSAPRLLFSPRVPLKEKGIFIGLVLLYWVMPDVMPFMPIDDILFTMILMPWFSRRVLKYDPVR</sequence>
<comment type="caution">
    <text evidence="2">The sequence shown here is derived from an EMBL/GenBank/DDBJ whole genome shotgun (WGS) entry which is preliminary data.</text>
</comment>
<dbReference type="Proteomes" id="UP000266177">
    <property type="component" value="Unassembled WGS sequence"/>
</dbReference>
<keyword evidence="1" id="KW-1133">Transmembrane helix</keyword>
<dbReference type="RefSeq" id="WP_119796760.1">
    <property type="nucleotide sequence ID" value="NZ_QYZD01000065.1"/>
</dbReference>
<evidence type="ECO:0000313" key="2">
    <source>
        <dbReference type="EMBL" id="RJG15809.1"/>
    </source>
</evidence>
<keyword evidence="1" id="KW-0472">Membrane</keyword>